<comment type="caution">
    <text evidence="1">The sequence shown here is derived from an EMBL/GenBank/DDBJ whole genome shotgun (WGS) entry which is preliminary data.</text>
</comment>
<keyword evidence="2" id="KW-1185">Reference proteome</keyword>
<organism evidence="1 2">
    <name type="scientific">Mycoemilia scoparia</name>
    <dbReference type="NCBI Taxonomy" id="417184"/>
    <lineage>
        <taxon>Eukaryota</taxon>
        <taxon>Fungi</taxon>
        <taxon>Fungi incertae sedis</taxon>
        <taxon>Zoopagomycota</taxon>
        <taxon>Kickxellomycotina</taxon>
        <taxon>Kickxellomycetes</taxon>
        <taxon>Kickxellales</taxon>
        <taxon>Kickxellaceae</taxon>
        <taxon>Mycoemilia</taxon>
    </lineage>
</organism>
<feature type="non-terminal residue" evidence="1">
    <location>
        <position position="253"/>
    </location>
</feature>
<dbReference type="AlphaFoldDB" id="A0A9W7ZN89"/>
<evidence type="ECO:0000313" key="2">
    <source>
        <dbReference type="Proteomes" id="UP001150538"/>
    </source>
</evidence>
<gene>
    <name evidence="1" type="ORF">H4219_005366</name>
</gene>
<dbReference type="EMBL" id="JANBPU010000289">
    <property type="protein sequence ID" value="KAJ1913067.1"/>
    <property type="molecule type" value="Genomic_DNA"/>
</dbReference>
<reference evidence="1" key="1">
    <citation type="submission" date="2022-07" db="EMBL/GenBank/DDBJ databases">
        <title>Phylogenomic reconstructions and comparative analyses of Kickxellomycotina fungi.</title>
        <authorList>
            <person name="Reynolds N.K."/>
            <person name="Stajich J.E."/>
            <person name="Barry K."/>
            <person name="Grigoriev I.V."/>
            <person name="Crous P."/>
            <person name="Smith M.E."/>
        </authorList>
    </citation>
    <scope>NUCLEOTIDE SEQUENCE</scope>
    <source>
        <strain evidence="1">NBRC 100468</strain>
    </source>
</reference>
<sequence>MSFDYSQLDFGTGTTTAPASEYISDPSSYNNNGYPYRSVGISSSSAIDTMTNINVAATHSTGEIANDAQHEITQRYSTEKPACDPVDHTDEHNEILVTPAKQRLISRTKSAKMPNSQTLAPVSAKRFKAKGKITKIRKESMIPPKFDIQLSSPQLIIAPQAVNGEVDELLFYSVPLSSIEKALSAIQIDTNSVFYQKNSLQYSPIQLNLMELFRLAYKEFYDQPSKILGDYENQNFELNYLRIFAKSLPEDDT</sequence>
<protein>
    <submittedName>
        <fullName evidence="1">Uncharacterized protein</fullName>
    </submittedName>
</protein>
<accession>A0A9W7ZN89</accession>
<name>A0A9W7ZN89_9FUNG</name>
<proteinExistence type="predicted"/>
<evidence type="ECO:0000313" key="1">
    <source>
        <dbReference type="EMBL" id="KAJ1913067.1"/>
    </source>
</evidence>
<dbReference type="Proteomes" id="UP001150538">
    <property type="component" value="Unassembled WGS sequence"/>
</dbReference>